<feature type="compositionally biased region" description="Polar residues" evidence="1">
    <location>
        <begin position="345"/>
        <end position="363"/>
    </location>
</feature>
<feature type="compositionally biased region" description="Low complexity" evidence="1">
    <location>
        <begin position="335"/>
        <end position="344"/>
    </location>
</feature>
<feature type="region of interest" description="Disordered" evidence="1">
    <location>
        <begin position="101"/>
        <end position="120"/>
    </location>
</feature>
<feature type="region of interest" description="Disordered" evidence="1">
    <location>
        <begin position="183"/>
        <end position="209"/>
    </location>
</feature>
<feature type="compositionally biased region" description="Basic residues" evidence="1">
    <location>
        <begin position="441"/>
        <end position="454"/>
    </location>
</feature>
<evidence type="ECO:0000256" key="1">
    <source>
        <dbReference type="SAM" id="MobiDB-lite"/>
    </source>
</evidence>
<reference evidence="2" key="1">
    <citation type="submission" date="2018-11" db="EMBL/GenBank/DDBJ databases">
        <authorList>
            <consortium name="Pathogen Informatics"/>
        </authorList>
    </citation>
    <scope>NUCLEOTIDE SEQUENCE</scope>
</reference>
<protein>
    <submittedName>
        <fullName evidence="2">Uncharacterized protein</fullName>
    </submittedName>
</protein>
<feature type="region of interest" description="Disordered" evidence="1">
    <location>
        <begin position="20"/>
        <end position="43"/>
    </location>
</feature>
<dbReference type="Proteomes" id="UP000784294">
    <property type="component" value="Unassembled WGS sequence"/>
</dbReference>
<keyword evidence="3" id="KW-1185">Reference proteome</keyword>
<evidence type="ECO:0000313" key="3">
    <source>
        <dbReference type="Proteomes" id="UP000784294"/>
    </source>
</evidence>
<feature type="compositionally biased region" description="Basic residues" evidence="1">
    <location>
        <begin position="472"/>
        <end position="484"/>
    </location>
</feature>
<proteinExistence type="predicted"/>
<feature type="region of interest" description="Disordered" evidence="1">
    <location>
        <begin position="441"/>
        <end position="547"/>
    </location>
</feature>
<evidence type="ECO:0000313" key="2">
    <source>
        <dbReference type="EMBL" id="VEL09966.1"/>
    </source>
</evidence>
<feature type="compositionally biased region" description="Acidic residues" evidence="1">
    <location>
        <begin position="495"/>
        <end position="513"/>
    </location>
</feature>
<accession>A0A448WER5</accession>
<comment type="caution">
    <text evidence="2">The sequence shown here is derived from an EMBL/GenBank/DDBJ whole genome shotgun (WGS) entry which is preliminary data.</text>
</comment>
<feature type="compositionally biased region" description="Low complexity" evidence="1">
    <location>
        <begin position="24"/>
        <end position="43"/>
    </location>
</feature>
<feature type="region of interest" description="Disordered" evidence="1">
    <location>
        <begin position="320"/>
        <end position="363"/>
    </location>
</feature>
<feature type="compositionally biased region" description="Polar residues" evidence="1">
    <location>
        <begin position="109"/>
        <end position="120"/>
    </location>
</feature>
<dbReference type="AlphaFoldDB" id="A0A448WER5"/>
<name>A0A448WER5_9PLAT</name>
<sequence length="547" mass="59689">MNYLPLACDPLLAFNVTTKPEPFESSPSMSSSTVAVTSESATTTPNTIATSATTAILITTTPCDTSATVTNEISPSTSANTLNSVNSNNIVGSTVATTSGKSDICQGLRPSSPSNQLEQTTDGYQQNNWIDQNELSQQHHHHHAQSRDFTLLPQNHLSTFHTTSNDTNLGCRANQLQHHLLQQQQQQQLQIPTTSSSSSLSSMQHQHHQQLSCLGPLDTHGMLQPTSLLTTTSAASSGITGEFSTFSPIMTSHTTNSASSSPFLLAAPTPDSQQIAIAGNHFNLSDVNLVSGSTATTSASGSHLGSHITLSEEQVVMMQQRHVQAPQQHHHHQQQRQLSSQPQHFTLSSHQPREQQQGTQSQFSSPIHQVYLHHTDKSFANHFTHRYLFSRISIKPDFSGTGFNSLTEVTCLLPSSESGSNQPGQMTSCQLQPHSVTRLRRLGNKRPASRKLRHQSTSIISAAMPSHVSSNRSRRSKKRPKRLVLSRVNQGTGEAGEEEDDDEEDEEDSEGIIEDVVNAVNATRGVLFEEEEDDGEDEDVDEEGEKD</sequence>
<feature type="compositionally biased region" description="Acidic residues" evidence="1">
    <location>
        <begin position="528"/>
        <end position="547"/>
    </location>
</feature>
<gene>
    <name evidence="2" type="ORF">PXEA_LOCUS3406</name>
</gene>
<dbReference type="EMBL" id="CAAALY010007693">
    <property type="protein sequence ID" value="VEL09966.1"/>
    <property type="molecule type" value="Genomic_DNA"/>
</dbReference>
<feature type="non-terminal residue" evidence="2">
    <location>
        <position position="547"/>
    </location>
</feature>
<organism evidence="2 3">
    <name type="scientific">Protopolystoma xenopodis</name>
    <dbReference type="NCBI Taxonomy" id="117903"/>
    <lineage>
        <taxon>Eukaryota</taxon>
        <taxon>Metazoa</taxon>
        <taxon>Spiralia</taxon>
        <taxon>Lophotrochozoa</taxon>
        <taxon>Platyhelminthes</taxon>
        <taxon>Monogenea</taxon>
        <taxon>Polyopisthocotylea</taxon>
        <taxon>Polystomatidea</taxon>
        <taxon>Polystomatidae</taxon>
        <taxon>Protopolystoma</taxon>
    </lineage>
</organism>